<feature type="compositionally biased region" description="Basic and acidic residues" evidence="2">
    <location>
        <begin position="30"/>
        <end position="40"/>
    </location>
</feature>
<dbReference type="Gene3D" id="3.40.50.10860">
    <property type="entry name" value="Leucine Dehydrogenase, chain A, domain 1"/>
    <property type="match status" value="1"/>
</dbReference>
<dbReference type="PANTHER" id="PTHR48099:SF5">
    <property type="entry name" value="C-1-TETRAHYDROFOLATE SYNTHASE, CYTOPLASMIC"/>
    <property type="match status" value="1"/>
</dbReference>
<dbReference type="Gene3D" id="3.40.50.720">
    <property type="entry name" value="NAD(P)-binding Rossmann-like Domain"/>
    <property type="match status" value="1"/>
</dbReference>
<evidence type="ECO:0000256" key="1">
    <source>
        <dbReference type="ARBA" id="ARBA00012776"/>
    </source>
</evidence>
<evidence type="ECO:0000256" key="2">
    <source>
        <dbReference type="SAM" id="MobiDB-lite"/>
    </source>
</evidence>
<dbReference type="EC" id="3.5.4.9" evidence="1"/>
<protein>
    <recommendedName>
        <fullName evidence="1">methenyltetrahydrofolate cyclohydrolase</fullName>
        <ecNumber evidence="1">3.5.4.9</ecNumber>
    </recommendedName>
</protein>
<feature type="domain" description="Tetrahydrofolate dehydrogenase/cyclohydrolase NAD(P)-binding" evidence="3">
    <location>
        <begin position="245"/>
        <end position="305"/>
    </location>
</feature>
<dbReference type="Proteomes" id="UP001164743">
    <property type="component" value="Chromosome 8A"/>
</dbReference>
<dbReference type="SUPFAM" id="SSF48225">
    <property type="entry name" value="Seven-hairpin glycosidases"/>
    <property type="match status" value="1"/>
</dbReference>
<proteinExistence type="predicted"/>
<dbReference type="InterPro" id="IPR036291">
    <property type="entry name" value="NAD(P)-bd_dom_sf"/>
</dbReference>
<name>A0ABY7CQA9_9BASI</name>
<feature type="region of interest" description="Disordered" evidence="2">
    <location>
        <begin position="30"/>
        <end position="64"/>
    </location>
</feature>
<dbReference type="InterPro" id="IPR020631">
    <property type="entry name" value="THF_DH/CycHdrlase_NAD-bd_dom"/>
</dbReference>
<evidence type="ECO:0000259" key="3">
    <source>
        <dbReference type="Pfam" id="PF02882"/>
    </source>
</evidence>
<reference evidence="4" key="1">
    <citation type="submission" date="2022-10" db="EMBL/GenBank/DDBJ databases">
        <title>Puccinia triticina Genome sequencing and assembly.</title>
        <authorList>
            <person name="Li C."/>
        </authorList>
    </citation>
    <scope>NUCLEOTIDE SEQUENCE</scope>
    <source>
        <strain evidence="4">Pt15</strain>
    </source>
</reference>
<evidence type="ECO:0000313" key="5">
    <source>
        <dbReference type="Proteomes" id="UP001164743"/>
    </source>
</evidence>
<dbReference type="InterPro" id="IPR036026">
    <property type="entry name" value="Seven-hairpin_glycosidases"/>
</dbReference>
<keyword evidence="5" id="KW-1185">Reference proteome</keyword>
<evidence type="ECO:0000313" key="4">
    <source>
        <dbReference type="EMBL" id="WAQ87123.1"/>
    </source>
</evidence>
<accession>A0ABY7CQA9</accession>
<dbReference type="RefSeq" id="XP_053022678.1">
    <property type="nucleotide sequence ID" value="XM_053171659.1"/>
</dbReference>
<dbReference type="InterPro" id="IPR000672">
    <property type="entry name" value="THF_DH/CycHdrlase"/>
</dbReference>
<dbReference type="PANTHER" id="PTHR48099">
    <property type="entry name" value="C-1-TETRAHYDROFOLATE SYNTHASE, CYTOPLASMIC-RELATED"/>
    <property type="match status" value="1"/>
</dbReference>
<sequence length="321" mass="35932">MLWRQDLNSTCGGDRTHINQAGQRIHIRTRDCVPETARTDHQRRRRRRGSIVQGSDEGARTSPRGYGRTMLAYGVVAGEGTETCTAGAGSLLLEFATLLRLVGVPIYEVRPTRDRLAQAGGQYNLIDCTPSFKRDVYHLSPSGEYLPMHVSISRIMGSIHAHHRQGYLITPTTNLAKEIICKYLKHNPDQARKWLLVQLPLKASIGQEGERRLTEAVSPQKDVNGFHAYNLGLLSSRGSEPLFNPCTPAGVIRLIDSTGFQLSCKHAVVLGRSDIVGTPVCSLLRCKNATVTQCHRYTQDLPTVWKICRGCWYYTYSSRRR</sequence>
<dbReference type="EMBL" id="CP110428">
    <property type="protein sequence ID" value="WAQ87123.1"/>
    <property type="molecule type" value="Genomic_DNA"/>
</dbReference>
<organism evidence="4 5">
    <name type="scientific">Puccinia triticina</name>
    <dbReference type="NCBI Taxonomy" id="208348"/>
    <lineage>
        <taxon>Eukaryota</taxon>
        <taxon>Fungi</taxon>
        <taxon>Dikarya</taxon>
        <taxon>Basidiomycota</taxon>
        <taxon>Pucciniomycotina</taxon>
        <taxon>Pucciniomycetes</taxon>
        <taxon>Pucciniales</taxon>
        <taxon>Pucciniaceae</taxon>
        <taxon>Puccinia</taxon>
    </lineage>
</organism>
<gene>
    <name evidence="4" type="ORF">PtA15_8A24</name>
</gene>
<dbReference type="SUPFAM" id="SSF51735">
    <property type="entry name" value="NAD(P)-binding Rossmann-fold domains"/>
    <property type="match status" value="1"/>
</dbReference>
<dbReference type="GeneID" id="77812543"/>
<dbReference type="Pfam" id="PF02882">
    <property type="entry name" value="THF_DHG_CYH_C"/>
    <property type="match status" value="1"/>
</dbReference>
<dbReference type="PRINTS" id="PR00085">
    <property type="entry name" value="THFDHDRGNASE"/>
</dbReference>